<organism evidence="1 2">
    <name type="scientific">Cronartium quercuum f. sp. fusiforme G11</name>
    <dbReference type="NCBI Taxonomy" id="708437"/>
    <lineage>
        <taxon>Eukaryota</taxon>
        <taxon>Fungi</taxon>
        <taxon>Dikarya</taxon>
        <taxon>Basidiomycota</taxon>
        <taxon>Pucciniomycotina</taxon>
        <taxon>Pucciniomycetes</taxon>
        <taxon>Pucciniales</taxon>
        <taxon>Coleosporiaceae</taxon>
        <taxon>Cronartium</taxon>
    </lineage>
</organism>
<protein>
    <submittedName>
        <fullName evidence="1">Uncharacterized protein</fullName>
    </submittedName>
</protein>
<name>A0A9P6T943_9BASI</name>
<feature type="non-terminal residue" evidence="1">
    <location>
        <position position="1"/>
    </location>
</feature>
<dbReference type="Proteomes" id="UP000886653">
    <property type="component" value="Unassembled WGS sequence"/>
</dbReference>
<comment type="caution">
    <text evidence="1">The sequence shown here is derived from an EMBL/GenBank/DDBJ whole genome shotgun (WGS) entry which is preliminary data.</text>
</comment>
<dbReference type="EMBL" id="MU167312">
    <property type="protein sequence ID" value="KAG0143706.1"/>
    <property type="molecule type" value="Genomic_DNA"/>
</dbReference>
<accession>A0A9P6T943</accession>
<dbReference type="AlphaFoldDB" id="A0A9P6T943"/>
<gene>
    <name evidence="1" type="ORF">CROQUDRAFT_48437</name>
</gene>
<reference evidence="1" key="1">
    <citation type="submission" date="2013-11" db="EMBL/GenBank/DDBJ databases">
        <title>Genome sequence of the fusiform rust pathogen reveals effectors for host alternation and coevolution with pine.</title>
        <authorList>
            <consortium name="DOE Joint Genome Institute"/>
            <person name="Smith K."/>
            <person name="Pendleton A."/>
            <person name="Kubisiak T."/>
            <person name="Anderson C."/>
            <person name="Salamov A."/>
            <person name="Aerts A."/>
            <person name="Riley R."/>
            <person name="Clum A."/>
            <person name="Lindquist E."/>
            <person name="Ence D."/>
            <person name="Campbell M."/>
            <person name="Kronenberg Z."/>
            <person name="Feau N."/>
            <person name="Dhillon B."/>
            <person name="Hamelin R."/>
            <person name="Burleigh J."/>
            <person name="Smith J."/>
            <person name="Yandell M."/>
            <person name="Nelson C."/>
            <person name="Grigoriev I."/>
            <person name="Davis J."/>
        </authorList>
    </citation>
    <scope>NUCLEOTIDE SEQUENCE</scope>
    <source>
        <strain evidence="1">G11</strain>
    </source>
</reference>
<sequence>TFEEVNRIPIMDSFLNGGKLSYPDEPWESKTKTQEGIQAFFTCRSACEKLCQIVCEA</sequence>
<evidence type="ECO:0000313" key="2">
    <source>
        <dbReference type="Proteomes" id="UP000886653"/>
    </source>
</evidence>
<proteinExistence type="predicted"/>
<keyword evidence="2" id="KW-1185">Reference proteome</keyword>
<evidence type="ECO:0000313" key="1">
    <source>
        <dbReference type="EMBL" id="KAG0143706.1"/>
    </source>
</evidence>